<dbReference type="GO" id="GO:0015344">
    <property type="term" value="F:siderophore uptake transmembrane transporter activity"/>
    <property type="evidence" value="ECO:0007669"/>
    <property type="project" value="TreeGrafter"/>
</dbReference>
<dbReference type="GO" id="GO:0009279">
    <property type="term" value="C:cell outer membrane"/>
    <property type="evidence" value="ECO:0007669"/>
    <property type="project" value="UniProtKB-SubCell"/>
</dbReference>
<evidence type="ECO:0000256" key="2">
    <source>
        <dbReference type="ARBA" id="ARBA00022448"/>
    </source>
</evidence>
<keyword evidence="5 7" id="KW-0472">Membrane</keyword>
<keyword evidence="8" id="KW-0732">Signal</keyword>
<dbReference type="Gene3D" id="2.40.170.20">
    <property type="entry name" value="TonB-dependent receptor, beta-barrel domain"/>
    <property type="match status" value="1"/>
</dbReference>
<protein>
    <submittedName>
        <fullName evidence="10">TonB-dependent siderophore receptor</fullName>
    </submittedName>
</protein>
<dbReference type="PANTHER" id="PTHR32552:SF83">
    <property type="entry name" value="BLR3904 PROTEIN"/>
    <property type="match status" value="1"/>
</dbReference>
<dbReference type="Gene3D" id="2.170.130.10">
    <property type="entry name" value="TonB-dependent receptor, plug domain"/>
    <property type="match status" value="1"/>
</dbReference>
<dbReference type="Proteomes" id="UP000259610">
    <property type="component" value="Unassembled WGS sequence"/>
</dbReference>
<evidence type="ECO:0000256" key="3">
    <source>
        <dbReference type="ARBA" id="ARBA00022452"/>
    </source>
</evidence>
<dbReference type="Pfam" id="PF07715">
    <property type="entry name" value="Plug"/>
    <property type="match status" value="1"/>
</dbReference>
<gene>
    <name evidence="10" type="ORF">DCG58_19720</name>
</gene>
<feature type="signal peptide" evidence="8">
    <location>
        <begin position="1"/>
        <end position="31"/>
    </location>
</feature>
<feature type="chain" id="PRO_5017756066" evidence="8">
    <location>
        <begin position="32"/>
        <end position="381"/>
    </location>
</feature>
<evidence type="ECO:0000256" key="6">
    <source>
        <dbReference type="ARBA" id="ARBA00023237"/>
    </source>
</evidence>
<keyword evidence="6 7" id="KW-0998">Cell outer membrane</keyword>
<feature type="non-terminal residue" evidence="10">
    <location>
        <position position="381"/>
    </location>
</feature>
<evidence type="ECO:0000313" key="11">
    <source>
        <dbReference type="Proteomes" id="UP000259610"/>
    </source>
</evidence>
<evidence type="ECO:0000256" key="5">
    <source>
        <dbReference type="ARBA" id="ARBA00023136"/>
    </source>
</evidence>
<evidence type="ECO:0000259" key="9">
    <source>
        <dbReference type="Pfam" id="PF07715"/>
    </source>
</evidence>
<evidence type="ECO:0000256" key="8">
    <source>
        <dbReference type="SAM" id="SignalP"/>
    </source>
</evidence>
<dbReference type="EMBL" id="DMAN01000448">
    <property type="protein sequence ID" value="HAE29394.1"/>
    <property type="molecule type" value="Genomic_DNA"/>
</dbReference>
<accession>A0A3B9H558</accession>
<comment type="similarity">
    <text evidence="7">Belongs to the TonB-dependent receptor family.</text>
</comment>
<name>A0A3B9H558_9PROT</name>
<dbReference type="AlphaFoldDB" id="A0A3B9H558"/>
<dbReference type="InterPro" id="IPR012910">
    <property type="entry name" value="Plug_dom"/>
</dbReference>
<dbReference type="InterPro" id="IPR037066">
    <property type="entry name" value="Plug_dom_sf"/>
</dbReference>
<organism evidence="10 11">
    <name type="scientific">Hyphomonas adhaerens</name>
    <dbReference type="NCBI Taxonomy" id="81029"/>
    <lineage>
        <taxon>Bacteria</taxon>
        <taxon>Pseudomonadati</taxon>
        <taxon>Pseudomonadota</taxon>
        <taxon>Alphaproteobacteria</taxon>
        <taxon>Hyphomonadales</taxon>
        <taxon>Hyphomonadaceae</taxon>
        <taxon>Hyphomonas</taxon>
    </lineage>
</organism>
<reference evidence="10 11" key="1">
    <citation type="journal article" date="2018" name="Nat. Biotechnol.">
        <title>A standardized bacterial taxonomy based on genome phylogeny substantially revises the tree of life.</title>
        <authorList>
            <person name="Parks D.H."/>
            <person name="Chuvochina M."/>
            <person name="Waite D.W."/>
            <person name="Rinke C."/>
            <person name="Skarshewski A."/>
            <person name="Chaumeil P.A."/>
            <person name="Hugenholtz P."/>
        </authorList>
    </citation>
    <scope>NUCLEOTIDE SEQUENCE [LARGE SCALE GENOMIC DNA]</scope>
    <source>
        <strain evidence="10">UBA8733</strain>
    </source>
</reference>
<proteinExistence type="inferred from homology"/>
<evidence type="ECO:0000256" key="1">
    <source>
        <dbReference type="ARBA" id="ARBA00004571"/>
    </source>
</evidence>
<dbReference type="PROSITE" id="PS52016">
    <property type="entry name" value="TONB_DEPENDENT_REC_3"/>
    <property type="match status" value="1"/>
</dbReference>
<dbReference type="InterPro" id="IPR036942">
    <property type="entry name" value="Beta-barrel_TonB_sf"/>
</dbReference>
<evidence type="ECO:0000256" key="4">
    <source>
        <dbReference type="ARBA" id="ARBA00022692"/>
    </source>
</evidence>
<sequence length="381" mass="41732">MRQAIRKPRSLRAQVGMYAAVAVAATAPAFADEPDEPELRNETITVTDVTADTNPYGDPDAPYRAIRSASGLFTEDLLNTPKTITVITDETLHDLGAKSFRDLFRAQPGITLGTGEGGNAFGDRIFIRGFDARNDVYVDGVRDPGVGSRETFAVQQIEVLKGPSSAFGGRGTTGGAVSLVSKKPGKGDWGDVEFTLGSDATRRATLDVNHEVTDTFTVRVNAMTHNSDVAGRDEVFNDRWGVAAAAEWTPTDALTFGVDYYHLSSDYLPDWGHPYDTENNRPFAVNRDNFYGVLSRDFGETFADVYTANANWVISDKVEFDSILRYGQSKNAYTASAPERPDAEARTVSANGKRRDAVTDYWTNQSRFTFRFDTGTIGHTL</sequence>
<dbReference type="SUPFAM" id="SSF56935">
    <property type="entry name" value="Porins"/>
    <property type="match status" value="1"/>
</dbReference>
<keyword evidence="4 7" id="KW-0812">Transmembrane</keyword>
<comment type="caution">
    <text evidence="10">The sequence shown here is derived from an EMBL/GenBank/DDBJ whole genome shotgun (WGS) entry which is preliminary data.</text>
</comment>
<comment type="subcellular location">
    <subcellularLocation>
        <location evidence="1 7">Cell outer membrane</location>
        <topology evidence="1 7">Multi-pass membrane protein</topology>
    </subcellularLocation>
</comment>
<evidence type="ECO:0000256" key="7">
    <source>
        <dbReference type="PROSITE-ProRule" id="PRU01360"/>
    </source>
</evidence>
<feature type="domain" description="TonB-dependent receptor plug" evidence="9">
    <location>
        <begin position="77"/>
        <end position="176"/>
    </location>
</feature>
<evidence type="ECO:0000313" key="10">
    <source>
        <dbReference type="EMBL" id="HAE29394.1"/>
    </source>
</evidence>
<keyword evidence="10" id="KW-0675">Receptor</keyword>
<dbReference type="PANTHER" id="PTHR32552">
    <property type="entry name" value="FERRICHROME IRON RECEPTOR-RELATED"/>
    <property type="match status" value="1"/>
</dbReference>
<keyword evidence="3 7" id="KW-1134">Transmembrane beta strand</keyword>
<dbReference type="InterPro" id="IPR039426">
    <property type="entry name" value="TonB-dep_rcpt-like"/>
</dbReference>
<keyword evidence="2 7" id="KW-0813">Transport</keyword>